<reference evidence="13" key="2">
    <citation type="submission" date="2025-08" db="UniProtKB">
        <authorList>
            <consortium name="Ensembl"/>
        </authorList>
    </citation>
    <scope>IDENTIFICATION</scope>
</reference>
<keyword evidence="7" id="KW-0805">Transcription regulation</keyword>
<dbReference type="Ensembl" id="ENSELUT00000096368.1">
    <property type="protein sequence ID" value="ENSELUP00000097164.1"/>
    <property type="gene ID" value="ENSELUG00000043762.1"/>
</dbReference>
<name>A0AAY5L7M3_ESOLU</name>
<evidence type="ECO:0000256" key="5">
    <source>
        <dbReference type="ARBA" id="ARBA00022771"/>
    </source>
</evidence>
<dbReference type="InterPro" id="IPR013087">
    <property type="entry name" value="Znf_C2H2_type"/>
</dbReference>
<dbReference type="InterPro" id="IPR050717">
    <property type="entry name" value="C2H2-ZF_Transcription_Reg"/>
</dbReference>
<evidence type="ECO:0000256" key="7">
    <source>
        <dbReference type="ARBA" id="ARBA00023015"/>
    </source>
</evidence>
<keyword evidence="5 11" id="KW-0863">Zinc-finger</keyword>
<evidence type="ECO:0000256" key="8">
    <source>
        <dbReference type="ARBA" id="ARBA00023125"/>
    </source>
</evidence>
<dbReference type="Pfam" id="PF13465">
    <property type="entry name" value="zf-H2C2_2"/>
    <property type="match status" value="1"/>
</dbReference>
<sequence length="116" mass="13199">VSWVSSHHAVLGSDSNLPQWSEVQGGSDSREKRFVCLFCHKCLMTSQNLEVHMRIHTGERPFSCSQCGKRFTQSAHLKTHQSVHTGERPFACRLCGKSFIVKYSLTLHLKKHHPNV</sequence>
<comment type="similarity">
    <text evidence="2">Belongs to the krueppel C2H2-type zinc-finger protein family.</text>
</comment>
<dbReference type="PROSITE" id="PS00028">
    <property type="entry name" value="ZINC_FINGER_C2H2_1"/>
    <property type="match status" value="3"/>
</dbReference>
<organism evidence="13 14">
    <name type="scientific">Esox lucius</name>
    <name type="common">Northern pike</name>
    <dbReference type="NCBI Taxonomy" id="8010"/>
    <lineage>
        <taxon>Eukaryota</taxon>
        <taxon>Metazoa</taxon>
        <taxon>Chordata</taxon>
        <taxon>Craniata</taxon>
        <taxon>Vertebrata</taxon>
        <taxon>Euteleostomi</taxon>
        <taxon>Actinopterygii</taxon>
        <taxon>Neopterygii</taxon>
        <taxon>Teleostei</taxon>
        <taxon>Protacanthopterygii</taxon>
        <taxon>Esociformes</taxon>
        <taxon>Esocidae</taxon>
        <taxon>Esox</taxon>
    </lineage>
</organism>
<dbReference type="SMART" id="SM00355">
    <property type="entry name" value="ZnF_C2H2"/>
    <property type="match status" value="3"/>
</dbReference>
<dbReference type="GO" id="GO:0008270">
    <property type="term" value="F:zinc ion binding"/>
    <property type="evidence" value="ECO:0007669"/>
    <property type="project" value="UniProtKB-KW"/>
</dbReference>
<feature type="domain" description="C2H2-type" evidence="12">
    <location>
        <begin position="90"/>
        <end position="116"/>
    </location>
</feature>
<evidence type="ECO:0000313" key="14">
    <source>
        <dbReference type="Proteomes" id="UP000265140"/>
    </source>
</evidence>
<keyword evidence="6" id="KW-0862">Zinc</keyword>
<keyword evidence="9" id="KW-0804">Transcription</keyword>
<dbReference type="Gene3D" id="3.30.160.60">
    <property type="entry name" value="Classic Zinc Finger"/>
    <property type="match status" value="3"/>
</dbReference>
<feature type="domain" description="C2H2-type" evidence="12">
    <location>
        <begin position="34"/>
        <end position="61"/>
    </location>
</feature>
<dbReference type="Pfam" id="PF00096">
    <property type="entry name" value="zf-C2H2"/>
    <property type="match status" value="1"/>
</dbReference>
<reference evidence="13 14" key="1">
    <citation type="submission" date="2020-02" db="EMBL/GenBank/DDBJ databases">
        <title>Esox lucius (northern pike) genome, fEsoLuc1, primary haplotype.</title>
        <authorList>
            <person name="Myers G."/>
            <person name="Karagic N."/>
            <person name="Meyer A."/>
            <person name="Pippel M."/>
            <person name="Reichard M."/>
            <person name="Winkler S."/>
            <person name="Tracey A."/>
            <person name="Sims Y."/>
            <person name="Howe K."/>
            <person name="Rhie A."/>
            <person name="Formenti G."/>
            <person name="Durbin R."/>
            <person name="Fedrigo O."/>
            <person name="Jarvis E.D."/>
        </authorList>
    </citation>
    <scope>NUCLEOTIDE SEQUENCE [LARGE SCALE GENOMIC DNA]</scope>
</reference>
<protein>
    <recommendedName>
        <fullName evidence="12">C2H2-type domain-containing protein</fullName>
    </recommendedName>
</protein>
<evidence type="ECO:0000256" key="10">
    <source>
        <dbReference type="ARBA" id="ARBA00023242"/>
    </source>
</evidence>
<keyword evidence="14" id="KW-1185">Reference proteome</keyword>
<dbReference type="GO" id="GO:0000977">
    <property type="term" value="F:RNA polymerase II transcription regulatory region sequence-specific DNA binding"/>
    <property type="evidence" value="ECO:0007669"/>
    <property type="project" value="TreeGrafter"/>
</dbReference>
<accession>A0AAY5L7M3</accession>
<dbReference type="GO" id="GO:0005634">
    <property type="term" value="C:nucleus"/>
    <property type="evidence" value="ECO:0007669"/>
    <property type="project" value="UniProtKB-SubCell"/>
</dbReference>
<evidence type="ECO:0000313" key="13">
    <source>
        <dbReference type="Ensembl" id="ENSELUP00000097164.1"/>
    </source>
</evidence>
<evidence type="ECO:0000256" key="9">
    <source>
        <dbReference type="ARBA" id="ARBA00023163"/>
    </source>
</evidence>
<dbReference type="GO" id="GO:0042802">
    <property type="term" value="F:identical protein binding"/>
    <property type="evidence" value="ECO:0007669"/>
    <property type="project" value="UniProtKB-ARBA"/>
</dbReference>
<keyword evidence="4" id="KW-0677">Repeat</keyword>
<dbReference type="SUPFAM" id="SSF57667">
    <property type="entry name" value="beta-beta-alpha zinc fingers"/>
    <property type="match status" value="2"/>
</dbReference>
<dbReference type="FunFam" id="3.30.160.60:FF:000100">
    <property type="entry name" value="Zinc finger 45-like"/>
    <property type="match status" value="1"/>
</dbReference>
<comment type="subcellular location">
    <subcellularLocation>
        <location evidence="1">Nucleus</location>
    </subcellularLocation>
</comment>
<dbReference type="GO" id="GO:0000981">
    <property type="term" value="F:DNA-binding transcription factor activity, RNA polymerase II-specific"/>
    <property type="evidence" value="ECO:0007669"/>
    <property type="project" value="TreeGrafter"/>
</dbReference>
<evidence type="ECO:0000256" key="11">
    <source>
        <dbReference type="PROSITE-ProRule" id="PRU00042"/>
    </source>
</evidence>
<dbReference type="GeneTree" id="ENSGT01150000286958"/>
<keyword evidence="8" id="KW-0238">DNA-binding</keyword>
<evidence type="ECO:0000256" key="2">
    <source>
        <dbReference type="ARBA" id="ARBA00006991"/>
    </source>
</evidence>
<dbReference type="Proteomes" id="UP000265140">
    <property type="component" value="Chromosome 3"/>
</dbReference>
<evidence type="ECO:0000256" key="1">
    <source>
        <dbReference type="ARBA" id="ARBA00004123"/>
    </source>
</evidence>
<dbReference type="PROSITE" id="PS50157">
    <property type="entry name" value="ZINC_FINGER_C2H2_2"/>
    <property type="match status" value="3"/>
</dbReference>
<evidence type="ECO:0000256" key="3">
    <source>
        <dbReference type="ARBA" id="ARBA00022723"/>
    </source>
</evidence>
<evidence type="ECO:0000259" key="12">
    <source>
        <dbReference type="PROSITE" id="PS50157"/>
    </source>
</evidence>
<evidence type="ECO:0000256" key="6">
    <source>
        <dbReference type="ARBA" id="ARBA00022833"/>
    </source>
</evidence>
<reference evidence="13" key="3">
    <citation type="submission" date="2025-09" db="UniProtKB">
        <authorList>
            <consortium name="Ensembl"/>
        </authorList>
    </citation>
    <scope>IDENTIFICATION</scope>
</reference>
<dbReference type="InterPro" id="IPR036236">
    <property type="entry name" value="Znf_C2H2_sf"/>
</dbReference>
<dbReference type="FunFam" id="3.30.160.60:FF:000508">
    <property type="entry name" value="Myeloid zinc finger 1"/>
    <property type="match status" value="1"/>
</dbReference>
<dbReference type="AlphaFoldDB" id="A0AAY5L7M3"/>
<evidence type="ECO:0000256" key="4">
    <source>
        <dbReference type="ARBA" id="ARBA00022737"/>
    </source>
</evidence>
<keyword evidence="3" id="KW-0479">Metal-binding</keyword>
<dbReference type="PANTHER" id="PTHR14196:SF12">
    <property type="entry name" value="ZINC FINGER PROTEIN 208-LIKE"/>
    <property type="match status" value="1"/>
</dbReference>
<proteinExistence type="inferred from homology"/>
<dbReference type="FunFam" id="3.30.160.60:FF:002281">
    <property type="match status" value="1"/>
</dbReference>
<dbReference type="PANTHER" id="PTHR14196">
    <property type="entry name" value="ODD-SKIPPED - RELATED"/>
    <property type="match status" value="1"/>
</dbReference>
<feature type="domain" description="C2H2-type" evidence="12">
    <location>
        <begin position="62"/>
        <end position="89"/>
    </location>
</feature>
<keyword evidence="10" id="KW-0539">Nucleus</keyword>